<dbReference type="eggNOG" id="COG4771">
    <property type="taxonomic scope" value="Bacteria"/>
</dbReference>
<dbReference type="InterPro" id="IPR036942">
    <property type="entry name" value="Beta-barrel_TonB_sf"/>
</dbReference>
<dbReference type="PANTHER" id="PTHR30069:SF57">
    <property type="entry name" value="TONB-DEPENDENT RECEPTOR"/>
    <property type="match status" value="1"/>
</dbReference>
<feature type="domain" description="TonB-dependent receptor plug" evidence="12">
    <location>
        <begin position="130"/>
        <end position="233"/>
    </location>
</feature>
<keyword evidence="4 8" id="KW-0812">Transmembrane</keyword>
<evidence type="ECO:0000313" key="13">
    <source>
        <dbReference type="EMBL" id="EEN82771.1"/>
    </source>
</evidence>
<dbReference type="Pfam" id="PF00593">
    <property type="entry name" value="TonB_dep_Rec_b-barrel"/>
    <property type="match status" value="1"/>
</dbReference>
<evidence type="ECO:0000256" key="7">
    <source>
        <dbReference type="ARBA" id="ARBA00023237"/>
    </source>
</evidence>
<evidence type="ECO:0000256" key="5">
    <source>
        <dbReference type="ARBA" id="ARBA00023077"/>
    </source>
</evidence>
<comment type="caution">
    <text evidence="13">The sequence shown here is derived from an EMBL/GenBank/DDBJ whole genome shotgun (WGS) entry which is preliminary data.</text>
</comment>
<evidence type="ECO:0000256" key="10">
    <source>
        <dbReference type="SAM" id="SignalP"/>
    </source>
</evidence>
<keyword evidence="13" id="KW-0675">Receptor</keyword>
<dbReference type="Pfam" id="PF13715">
    <property type="entry name" value="CarbopepD_reg_2"/>
    <property type="match status" value="1"/>
</dbReference>
<comment type="subcellular location">
    <subcellularLocation>
        <location evidence="1 8">Cell outer membrane</location>
        <topology evidence="1 8">Multi-pass membrane protein</topology>
    </subcellularLocation>
</comment>
<dbReference type="InterPro" id="IPR039426">
    <property type="entry name" value="TonB-dep_rcpt-like"/>
</dbReference>
<evidence type="ECO:0000256" key="6">
    <source>
        <dbReference type="ARBA" id="ARBA00023136"/>
    </source>
</evidence>
<dbReference type="AlphaFoldDB" id="C3JAL1"/>
<dbReference type="Gene3D" id="2.170.130.10">
    <property type="entry name" value="TonB-dependent receptor, plug domain"/>
    <property type="match status" value="1"/>
</dbReference>
<evidence type="ECO:0000259" key="12">
    <source>
        <dbReference type="Pfam" id="PF07715"/>
    </source>
</evidence>
<dbReference type="Proteomes" id="UP000004295">
    <property type="component" value="Unassembled WGS sequence"/>
</dbReference>
<protein>
    <submittedName>
        <fullName evidence="13">TonB-dependent receptor</fullName>
    </submittedName>
</protein>
<dbReference type="RefSeq" id="WP_004333686.1">
    <property type="nucleotide sequence ID" value="NZ_ACNN01000020.1"/>
</dbReference>
<dbReference type="GO" id="GO:0009279">
    <property type="term" value="C:cell outer membrane"/>
    <property type="evidence" value="ECO:0007669"/>
    <property type="project" value="UniProtKB-SubCell"/>
</dbReference>
<sequence>MNRYILLLISLLICFKATAVTPTPPPSDANIIGHVVDRATGEHLPGISVFVKGTNIGTATDASGHYFLRHLRPGEVTLVMRGMGYLTQEKKVTVVRNKIVEVNFEAQEDAVAIDEVVVSANRQTTLRRLAPTVVTIVDEKVFGKVNANNLLQGLVFQPGVRVENNCQNCGFNQVRINGLDGRYSQILIDSRPIFSALAGVYGIEQIPTNMVDRVEVVRGGGSALFGSSAIGGVVNIITKEPNGNSFSINESVSFTGMSSPDNNLGMNASLVSPDNRMGAMLYGQARYRTPWDANGDGFSELGKLNARTVGAHFYLKPSDYSKISADIHTIQEDRRGGDHFDLPDHVAAVSEHLGHSIYSGNLKYDLFSRNLKHHFQAFASGQSVDRNSYYGGLADRADELGKEFGKLGAPVPKELYGDNYGVTRGRTYMGGVQYNYSADRLLFMPAEILLGAEYVYDFLDDKMPIRSWQQRKDDKGNDILEGGKLLSAFPGIHQHVHNASQFAQVEWKNQHLSILLGTRLDEHSIVGKPILSPRATLRYNPTKEVNLRASYAKGFRAPQVFDEDLHVSIVGGEAKRVINGEGLRPETSHSFNMSADLYHRWKGISGNLLIEGFYNRIIDVFVNEEQPSQNDGVMRLLRTNSQGARVYGCNMEGKLAWRNLQLQAGFTYTQNLYDKAVEYGEYTEFDASGMPIIDADKKVQNRKLTDRRMMRTPNAYGYFTLGYEPIHALSFSFTGTITGPMLAPHTIEYGAGSAQSDREAKHDAGIFTEHFKSHGVAPEDRIVRIDELTTTPTFVELGAKVSYHFDIFRHSEIELYSGINNFLDARQKDYDQGAGRDSAYIYGPTLPRTLYLGCRLSF</sequence>
<feature type="signal peptide" evidence="10">
    <location>
        <begin position="1"/>
        <end position="19"/>
    </location>
</feature>
<dbReference type="PROSITE" id="PS52016">
    <property type="entry name" value="TONB_DEPENDENT_REC_3"/>
    <property type="match status" value="1"/>
</dbReference>
<evidence type="ECO:0000256" key="9">
    <source>
        <dbReference type="RuleBase" id="RU003357"/>
    </source>
</evidence>
<feature type="chain" id="PRO_5002928034" evidence="10">
    <location>
        <begin position="20"/>
        <end position="858"/>
    </location>
</feature>
<dbReference type="SUPFAM" id="SSF56935">
    <property type="entry name" value="Porins"/>
    <property type="match status" value="1"/>
</dbReference>
<dbReference type="EMBL" id="ACNN01000020">
    <property type="protein sequence ID" value="EEN82771.1"/>
    <property type="molecule type" value="Genomic_DNA"/>
</dbReference>
<dbReference type="STRING" id="553175.POREN0001_0249"/>
<accession>C3JAL1</accession>
<keyword evidence="7 8" id="KW-0998">Cell outer membrane</keyword>
<name>C3JAL1_POREA</name>
<dbReference type="Gene3D" id="2.60.40.1120">
    <property type="entry name" value="Carboxypeptidase-like, regulatory domain"/>
    <property type="match status" value="1"/>
</dbReference>
<dbReference type="InterPro" id="IPR012910">
    <property type="entry name" value="Plug_dom"/>
</dbReference>
<organism evidence="13 14">
    <name type="scientific">Porphyromonas endodontalis (strain ATCC 35406 / DSM 24491 / JCM 8526 / CCUG 16442 / BCRC 14492 / NCTC 13058 / HG 370)</name>
    <name type="common">Bacteroides endodontalis</name>
    <dbReference type="NCBI Taxonomy" id="553175"/>
    <lineage>
        <taxon>Bacteria</taxon>
        <taxon>Pseudomonadati</taxon>
        <taxon>Bacteroidota</taxon>
        <taxon>Bacteroidia</taxon>
        <taxon>Bacteroidales</taxon>
        <taxon>Porphyromonadaceae</taxon>
        <taxon>Porphyromonas</taxon>
    </lineage>
</organism>
<evidence type="ECO:0000256" key="3">
    <source>
        <dbReference type="ARBA" id="ARBA00022452"/>
    </source>
</evidence>
<evidence type="ECO:0000256" key="4">
    <source>
        <dbReference type="ARBA" id="ARBA00022692"/>
    </source>
</evidence>
<comment type="similarity">
    <text evidence="8 9">Belongs to the TonB-dependent receptor family.</text>
</comment>
<dbReference type="GO" id="GO:0015344">
    <property type="term" value="F:siderophore uptake transmembrane transporter activity"/>
    <property type="evidence" value="ECO:0007669"/>
    <property type="project" value="TreeGrafter"/>
</dbReference>
<evidence type="ECO:0000259" key="11">
    <source>
        <dbReference type="Pfam" id="PF00593"/>
    </source>
</evidence>
<evidence type="ECO:0000256" key="8">
    <source>
        <dbReference type="PROSITE-ProRule" id="PRU01360"/>
    </source>
</evidence>
<keyword evidence="10" id="KW-0732">Signal</keyword>
<keyword evidence="3 8" id="KW-1134">Transmembrane beta strand</keyword>
<reference evidence="13 14" key="1">
    <citation type="submission" date="2009-04" db="EMBL/GenBank/DDBJ databases">
        <authorList>
            <person name="Sebastian Y."/>
            <person name="Madupu R."/>
            <person name="Durkin A.S."/>
            <person name="Torralba M."/>
            <person name="Methe B."/>
            <person name="Sutton G.G."/>
            <person name="Strausberg R.L."/>
            <person name="Nelson K.E."/>
        </authorList>
    </citation>
    <scope>NUCLEOTIDE SEQUENCE [LARGE SCALE GENOMIC DNA]</scope>
    <source>
        <strain evidence="14">ATCC 35406 / BCRC 14492 / JCM 8526 / NCTC 13058 / HG 370</strain>
    </source>
</reference>
<keyword evidence="2 8" id="KW-0813">Transport</keyword>
<dbReference type="Gene3D" id="2.40.170.20">
    <property type="entry name" value="TonB-dependent receptor, beta-barrel domain"/>
    <property type="match status" value="1"/>
</dbReference>
<dbReference type="GeneID" id="93365250"/>
<dbReference type="InterPro" id="IPR000531">
    <property type="entry name" value="Beta-barrel_TonB"/>
</dbReference>
<evidence type="ECO:0000256" key="2">
    <source>
        <dbReference type="ARBA" id="ARBA00022448"/>
    </source>
</evidence>
<keyword evidence="14" id="KW-1185">Reference proteome</keyword>
<dbReference type="PANTHER" id="PTHR30069">
    <property type="entry name" value="TONB-DEPENDENT OUTER MEMBRANE RECEPTOR"/>
    <property type="match status" value="1"/>
</dbReference>
<keyword evidence="5 9" id="KW-0798">TonB box</keyword>
<keyword evidence="6 8" id="KW-0472">Membrane</keyword>
<evidence type="ECO:0000256" key="1">
    <source>
        <dbReference type="ARBA" id="ARBA00004571"/>
    </source>
</evidence>
<proteinExistence type="inferred from homology"/>
<dbReference type="SUPFAM" id="SSF49464">
    <property type="entry name" value="Carboxypeptidase regulatory domain-like"/>
    <property type="match status" value="1"/>
</dbReference>
<dbReference type="GO" id="GO:0044718">
    <property type="term" value="P:siderophore transmembrane transport"/>
    <property type="evidence" value="ECO:0007669"/>
    <property type="project" value="TreeGrafter"/>
</dbReference>
<dbReference type="InterPro" id="IPR037066">
    <property type="entry name" value="Plug_dom_sf"/>
</dbReference>
<evidence type="ECO:0000313" key="14">
    <source>
        <dbReference type="Proteomes" id="UP000004295"/>
    </source>
</evidence>
<dbReference type="InterPro" id="IPR008969">
    <property type="entry name" value="CarboxyPept-like_regulatory"/>
</dbReference>
<gene>
    <name evidence="13" type="ORF">POREN0001_0249</name>
</gene>
<feature type="domain" description="TonB-dependent receptor-like beta-barrel" evidence="11">
    <location>
        <begin position="355"/>
        <end position="725"/>
    </location>
</feature>
<dbReference type="Pfam" id="PF07715">
    <property type="entry name" value="Plug"/>
    <property type="match status" value="1"/>
</dbReference>